<dbReference type="Gene3D" id="1.50.10.150">
    <property type="entry name" value="Voltage-dependent anion channel"/>
    <property type="match status" value="1"/>
</dbReference>
<feature type="transmembrane region" description="Helical" evidence="8">
    <location>
        <begin position="43"/>
        <end position="62"/>
    </location>
</feature>
<evidence type="ECO:0000256" key="7">
    <source>
        <dbReference type="ARBA" id="ARBA00023136"/>
    </source>
</evidence>
<comment type="caution">
    <text evidence="9">The sequence shown here is derived from an EMBL/GenBank/DDBJ whole genome shotgun (WGS) entry which is preliminary data.</text>
</comment>
<dbReference type="Proteomes" id="UP000298460">
    <property type="component" value="Unassembled WGS sequence"/>
</dbReference>
<feature type="transmembrane region" description="Helical" evidence="8">
    <location>
        <begin position="83"/>
        <end position="103"/>
    </location>
</feature>
<dbReference type="InterPro" id="IPR038665">
    <property type="entry name" value="Voltage-dep_anion_channel_sf"/>
</dbReference>
<dbReference type="GO" id="GO:0005886">
    <property type="term" value="C:plasma membrane"/>
    <property type="evidence" value="ECO:0007669"/>
    <property type="project" value="UniProtKB-SubCell"/>
</dbReference>
<feature type="transmembrane region" description="Helical" evidence="8">
    <location>
        <begin position="296"/>
        <end position="317"/>
    </location>
</feature>
<dbReference type="RefSeq" id="WP_135546010.1">
    <property type="nucleotide sequence ID" value="NZ_SPQQ01000003.1"/>
</dbReference>
<dbReference type="InterPro" id="IPR004695">
    <property type="entry name" value="SLAC1/Mae1/Ssu1/TehA"/>
</dbReference>
<proteinExistence type="inferred from homology"/>
<keyword evidence="7 8" id="KW-0472">Membrane</keyword>
<keyword evidence="5 8" id="KW-0812">Transmembrane</keyword>
<feature type="transmembrane region" description="Helical" evidence="8">
    <location>
        <begin position="182"/>
        <end position="207"/>
    </location>
</feature>
<dbReference type="InterPro" id="IPR051629">
    <property type="entry name" value="Sulfite_efflux_TDT"/>
</dbReference>
<dbReference type="CDD" id="cd09299">
    <property type="entry name" value="TDT"/>
    <property type="match status" value="1"/>
</dbReference>
<dbReference type="AlphaFoldDB" id="A0A4Z0R8R7"/>
<comment type="similarity">
    <text evidence="2">Belongs to the tellurite-resistance/dicarboxylate transporter (TDT) family.</text>
</comment>
<feature type="transmembrane region" description="Helical" evidence="8">
    <location>
        <begin position="258"/>
        <end position="284"/>
    </location>
</feature>
<dbReference type="Pfam" id="PF03595">
    <property type="entry name" value="SLAC1"/>
    <property type="match status" value="1"/>
</dbReference>
<sequence>MISQLSSVARQFGTNWFTVVMGIGIVSALTYTSPIPIPGLQSIGIVFFLLANVVFIIALGLWSWRWIRHTDEALKDFSDPGKILFYGALAMSISIIGNDYLVVGRHLITPTTAILISKTLWLCGVAVALFCVVTIPYLLFVSHQVTPEDTHASWLIPVVPPIVAAATGAKLIPYWSTLSEQFFFTVLILAMFGMTFFLFIMISSLYYSRLVYCGKIAGGFVPSVWIVLGPIGMSMTVFSTLPLVTQPFLEPWNSGFQALGIIFAISMWGVGVWWIVIASLYSLLHITKKESKIPFSLGWWGYVFPLGSFTTGTYALSDLLGHSFFTGAGFIQFMALIGLFCLVLTKTLIGVFNGSLLITKSPKLELVQQKSKTPRLGYVIPVKTP</sequence>
<reference evidence="9 10" key="1">
    <citation type="submission" date="2019-03" db="EMBL/GenBank/DDBJ databases">
        <title>Draft Genome Sequence of Desulfosporosinus fructosivorans Strain 63.6F, Isolated from Marine Sediment in the Baltic Sea.</title>
        <authorList>
            <person name="Hausmann B."/>
            <person name="Vandieken V."/>
            <person name="Pjevac P."/>
            <person name="Schreck K."/>
            <person name="Herbold C.W."/>
            <person name="Loy A."/>
        </authorList>
    </citation>
    <scope>NUCLEOTIDE SEQUENCE [LARGE SCALE GENOMIC DNA]</scope>
    <source>
        <strain evidence="9 10">63.6F</strain>
    </source>
</reference>
<dbReference type="PANTHER" id="PTHR31686:SF1">
    <property type="entry name" value="SULFITE EFFLUX PUMP SSU1"/>
    <property type="match status" value="1"/>
</dbReference>
<name>A0A4Z0R8R7_9FIRM</name>
<evidence type="ECO:0000256" key="1">
    <source>
        <dbReference type="ARBA" id="ARBA00004651"/>
    </source>
</evidence>
<protein>
    <submittedName>
        <fullName evidence="9">C4-dicarboxylate ABC transporter</fullName>
    </submittedName>
</protein>
<evidence type="ECO:0000256" key="8">
    <source>
        <dbReference type="SAM" id="Phobius"/>
    </source>
</evidence>
<accession>A0A4Z0R8R7</accession>
<evidence type="ECO:0000256" key="3">
    <source>
        <dbReference type="ARBA" id="ARBA00022448"/>
    </source>
</evidence>
<dbReference type="PANTHER" id="PTHR31686">
    <property type="match status" value="1"/>
</dbReference>
<evidence type="ECO:0000313" key="10">
    <source>
        <dbReference type="Proteomes" id="UP000298460"/>
    </source>
</evidence>
<feature type="transmembrane region" description="Helical" evidence="8">
    <location>
        <begin position="12"/>
        <end position="31"/>
    </location>
</feature>
<dbReference type="EMBL" id="SPQQ01000003">
    <property type="protein sequence ID" value="TGE38026.1"/>
    <property type="molecule type" value="Genomic_DNA"/>
</dbReference>
<evidence type="ECO:0000313" key="9">
    <source>
        <dbReference type="EMBL" id="TGE38026.1"/>
    </source>
</evidence>
<gene>
    <name evidence="9" type="ORF">E4K67_08530</name>
</gene>
<keyword evidence="6 8" id="KW-1133">Transmembrane helix</keyword>
<feature type="transmembrane region" description="Helical" evidence="8">
    <location>
        <begin position="115"/>
        <end position="140"/>
    </location>
</feature>
<evidence type="ECO:0000256" key="5">
    <source>
        <dbReference type="ARBA" id="ARBA00022692"/>
    </source>
</evidence>
<keyword evidence="3" id="KW-0813">Transport</keyword>
<keyword evidence="4" id="KW-1003">Cell membrane</keyword>
<feature type="transmembrane region" description="Helical" evidence="8">
    <location>
        <begin position="152"/>
        <end position="176"/>
    </location>
</feature>
<evidence type="ECO:0000256" key="2">
    <source>
        <dbReference type="ARBA" id="ARBA00008566"/>
    </source>
</evidence>
<dbReference type="OrthoDB" id="958273at2"/>
<feature type="transmembrane region" description="Helical" evidence="8">
    <location>
        <begin position="329"/>
        <end position="352"/>
    </location>
</feature>
<dbReference type="GO" id="GO:0000319">
    <property type="term" value="F:sulfite transmembrane transporter activity"/>
    <property type="evidence" value="ECO:0007669"/>
    <property type="project" value="TreeGrafter"/>
</dbReference>
<keyword evidence="10" id="KW-1185">Reference proteome</keyword>
<feature type="transmembrane region" description="Helical" evidence="8">
    <location>
        <begin position="219"/>
        <end position="238"/>
    </location>
</feature>
<evidence type="ECO:0000256" key="4">
    <source>
        <dbReference type="ARBA" id="ARBA00022475"/>
    </source>
</evidence>
<evidence type="ECO:0000256" key="6">
    <source>
        <dbReference type="ARBA" id="ARBA00022989"/>
    </source>
</evidence>
<organism evidence="9 10">
    <name type="scientific">Desulfosporosinus fructosivorans</name>
    <dbReference type="NCBI Taxonomy" id="2018669"/>
    <lineage>
        <taxon>Bacteria</taxon>
        <taxon>Bacillati</taxon>
        <taxon>Bacillota</taxon>
        <taxon>Clostridia</taxon>
        <taxon>Eubacteriales</taxon>
        <taxon>Desulfitobacteriaceae</taxon>
        <taxon>Desulfosporosinus</taxon>
    </lineage>
</organism>
<comment type="subcellular location">
    <subcellularLocation>
        <location evidence="1">Cell membrane</location>
        <topology evidence="1">Multi-pass membrane protein</topology>
    </subcellularLocation>
</comment>